<feature type="disulfide bond" evidence="14">
    <location>
        <begin position="143"/>
        <end position="152"/>
    </location>
</feature>
<evidence type="ECO:0000256" key="13">
    <source>
        <dbReference type="ARBA" id="ARBA00023319"/>
    </source>
</evidence>
<evidence type="ECO:0000256" key="14">
    <source>
        <dbReference type="PROSITE-ProRule" id="PRU00076"/>
    </source>
</evidence>
<evidence type="ECO:0000313" key="18">
    <source>
        <dbReference type="Ensembl" id="ENSSGRP00000040670.1"/>
    </source>
</evidence>
<feature type="region of interest" description="Disordered" evidence="15">
    <location>
        <begin position="1"/>
        <end position="39"/>
    </location>
</feature>
<dbReference type="FunFam" id="2.10.25.10:FF:000116">
    <property type="entry name" value="pro-neuregulin-2, membrane-bound isoform"/>
    <property type="match status" value="1"/>
</dbReference>
<gene>
    <name evidence="18" type="primary">LOC107559265</name>
</gene>
<dbReference type="GO" id="GO:0008083">
    <property type="term" value="F:growth factor activity"/>
    <property type="evidence" value="ECO:0007669"/>
    <property type="project" value="UniProtKB-KW"/>
</dbReference>
<feature type="compositionally biased region" description="Basic residues" evidence="15">
    <location>
        <begin position="467"/>
        <end position="478"/>
    </location>
</feature>
<evidence type="ECO:0000313" key="19">
    <source>
        <dbReference type="Proteomes" id="UP000472262"/>
    </source>
</evidence>
<dbReference type="InterPro" id="IPR000742">
    <property type="entry name" value="EGF"/>
</dbReference>
<evidence type="ECO:0000256" key="8">
    <source>
        <dbReference type="ARBA" id="ARBA00022989"/>
    </source>
</evidence>
<dbReference type="Ensembl" id="ENSSGRT00000043587.1">
    <property type="protein sequence ID" value="ENSSGRP00000040670.1"/>
    <property type="gene ID" value="ENSSGRG00000022147.1"/>
</dbReference>
<feature type="compositionally biased region" description="Polar residues" evidence="15">
    <location>
        <begin position="518"/>
        <end position="563"/>
    </location>
</feature>
<keyword evidence="12" id="KW-0325">Glycoprotein</keyword>
<comment type="caution">
    <text evidence="14">Lacks conserved residue(s) required for the propagation of feature annotation.</text>
</comment>
<keyword evidence="9" id="KW-0339">Growth factor</keyword>
<keyword evidence="11 14" id="KW-1015">Disulfide bond</keyword>
<keyword evidence="19" id="KW-1185">Reference proteome</keyword>
<keyword evidence="7 16" id="KW-0812">Transmembrane</keyword>
<feature type="disulfide bond" evidence="14">
    <location>
        <begin position="124"/>
        <end position="141"/>
    </location>
</feature>
<comment type="similarity">
    <text evidence="3">Belongs to the neuregulin family.</text>
</comment>
<evidence type="ECO:0000256" key="9">
    <source>
        <dbReference type="ARBA" id="ARBA00023030"/>
    </source>
</evidence>
<dbReference type="Pfam" id="PF02158">
    <property type="entry name" value="Neuregulin"/>
    <property type="match status" value="1"/>
</dbReference>
<dbReference type="SUPFAM" id="SSF57196">
    <property type="entry name" value="EGF/Laminin"/>
    <property type="match status" value="1"/>
</dbReference>
<comment type="subcellular location">
    <subcellularLocation>
        <location evidence="1">Cell membrane</location>
        <topology evidence="1">Single-pass type I membrane protein</topology>
    </subcellularLocation>
    <subcellularLocation>
        <location evidence="2">Secreted</location>
    </subcellularLocation>
</comment>
<evidence type="ECO:0000256" key="12">
    <source>
        <dbReference type="ARBA" id="ARBA00023180"/>
    </source>
</evidence>
<keyword evidence="5" id="KW-0964">Secreted</keyword>
<reference evidence="18" key="1">
    <citation type="submission" date="2025-08" db="UniProtKB">
        <authorList>
            <consortium name="Ensembl"/>
        </authorList>
    </citation>
    <scope>IDENTIFICATION</scope>
</reference>
<keyword evidence="8 16" id="KW-1133">Transmembrane helix</keyword>
<evidence type="ECO:0000256" key="1">
    <source>
        <dbReference type="ARBA" id="ARBA00004251"/>
    </source>
</evidence>
<feature type="compositionally biased region" description="Polar residues" evidence="15">
    <location>
        <begin position="298"/>
        <end position="315"/>
    </location>
</feature>
<dbReference type="PANTHER" id="PTHR11100">
    <property type="entry name" value="HEREGULIN-NEUREGULIN FAMILY MEMBER"/>
    <property type="match status" value="1"/>
</dbReference>
<dbReference type="GO" id="GO:0007399">
    <property type="term" value="P:nervous system development"/>
    <property type="evidence" value="ECO:0007669"/>
    <property type="project" value="InterPro"/>
</dbReference>
<evidence type="ECO:0000256" key="3">
    <source>
        <dbReference type="ARBA" id="ARBA00008216"/>
    </source>
</evidence>
<dbReference type="InterPro" id="IPR002154">
    <property type="entry name" value="Neuregulin_C"/>
</dbReference>
<dbReference type="GO" id="GO:0048513">
    <property type="term" value="P:animal organ development"/>
    <property type="evidence" value="ECO:0007669"/>
    <property type="project" value="TreeGrafter"/>
</dbReference>
<name>A0A672MTY7_SINGR</name>
<dbReference type="GO" id="GO:0005615">
    <property type="term" value="C:extracellular space"/>
    <property type="evidence" value="ECO:0007669"/>
    <property type="project" value="TreeGrafter"/>
</dbReference>
<feature type="region of interest" description="Disordered" evidence="15">
    <location>
        <begin position="452"/>
        <end position="571"/>
    </location>
</feature>
<evidence type="ECO:0000256" key="11">
    <source>
        <dbReference type="ARBA" id="ARBA00023157"/>
    </source>
</evidence>
<evidence type="ECO:0000256" key="4">
    <source>
        <dbReference type="ARBA" id="ARBA00022475"/>
    </source>
</evidence>
<evidence type="ECO:0000256" key="10">
    <source>
        <dbReference type="ARBA" id="ARBA00023136"/>
    </source>
</evidence>
<accession>A0A672MTY7</accession>
<keyword evidence="6 14" id="KW-0245">EGF-like domain</keyword>
<feature type="compositionally biased region" description="Low complexity" evidence="15">
    <location>
        <begin position="256"/>
        <end position="278"/>
    </location>
</feature>
<sequence length="571" mass="64194">MREISYSNCRRMSEREQQRRKSDKRRKDGAQEGKKRALNEKKINQIMRYKLFNPMAETNFRKEGRKEGRKESAEMLYCSGSHKEGRSLHIQTWTCVLCLFLLTTTLSPGSSHARKCNETEKTYCVNGGDCYFIHGINQLSCKCPNDYTGERCQTSVMAGFYKAEELYQKRVLTITGICVALLVVGIVCVVAYCKTKKRRKKMHNHLHQNMCAEHPNHMLANGPNHPGPVPEEIPMVDYISKNVPATERVVRHGTETSGNFSGSRMSSRSHHTSTASHVSSHRHEERTWSMEGTDSMHSDCQSGAISSSVGTSKCSSPACMEARARRAAYCGYPDATQCPLQYGDSYDSLRDSPHSDRYVSALTTPAHLSPVDFHSSLPPQVPTFQITTPNANHALSLPPAASAIAMAAYSPDDDQPLLHRYRRSRRPYYMAESTGSLPSSPYRFVDDEDYETTQEYMSSREQPKKSSSGRRWHRRSRVNGHVSQRTPGPRNYSSQSCLSDSEWEDDVVGDLGHGESTPFLSMQNMNATEPATIYRPNNTRTFSNMGRSGSRGNVQANKLSQSRSRPDNAPL</sequence>
<dbReference type="AlphaFoldDB" id="A0A672MTY7"/>
<reference evidence="18" key="2">
    <citation type="submission" date="2025-09" db="UniProtKB">
        <authorList>
            <consortium name="Ensembl"/>
        </authorList>
    </citation>
    <scope>IDENTIFICATION</scope>
</reference>
<keyword evidence="10 16" id="KW-0472">Membrane</keyword>
<feature type="domain" description="EGF-like" evidence="17">
    <location>
        <begin position="112"/>
        <end position="153"/>
    </location>
</feature>
<feature type="compositionally biased region" description="Polar residues" evidence="15">
    <location>
        <begin position="481"/>
        <end position="499"/>
    </location>
</feature>
<evidence type="ECO:0000256" key="6">
    <source>
        <dbReference type="ARBA" id="ARBA00022536"/>
    </source>
</evidence>
<evidence type="ECO:0000256" key="16">
    <source>
        <dbReference type="SAM" id="Phobius"/>
    </source>
</evidence>
<feature type="transmembrane region" description="Helical" evidence="16">
    <location>
        <begin position="171"/>
        <end position="193"/>
    </location>
</feature>
<feature type="region of interest" description="Disordered" evidence="15">
    <location>
        <begin position="254"/>
        <end position="315"/>
    </location>
</feature>
<dbReference type="InParanoid" id="A0A672MTY7"/>
<evidence type="ECO:0000256" key="5">
    <source>
        <dbReference type="ARBA" id="ARBA00022525"/>
    </source>
</evidence>
<keyword evidence="13" id="KW-0393">Immunoglobulin domain</keyword>
<evidence type="ECO:0000256" key="15">
    <source>
        <dbReference type="SAM" id="MobiDB-lite"/>
    </source>
</evidence>
<dbReference type="PANTHER" id="PTHR11100:SF20">
    <property type="entry name" value="PRO-NEUREGULIN-2, MEMBRANE-BOUND ISOFORM"/>
    <property type="match status" value="1"/>
</dbReference>
<evidence type="ECO:0000259" key="17">
    <source>
        <dbReference type="PROSITE" id="PS50026"/>
    </source>
</evidence>
<feature type="compositionally biased region" description="Polar residues" evidence="15">
    <location>
        <begin position="1"/>
        <end position="10"/>
    </location>
</feature>
<evidence type="ECO:0000256" key="2">
    <source>
        <dbReference type="ARBA" id="ARBA00004613"/>
    </source>
</evidence>
<dbReference type="InterPro" id="IPR040180">
    <property type="entry name" value="Neuregulin"/>
</dbReference>
<dbReference type="PROSITE" id="PS50026">
    <property type="entry name" value="EGF_3"/>
    <property type="match status" value="1"/>
</dbReference>
<keyword evidence="4" id="KW-1003">Cell membrane</keyword>
<proteinExistence type="inferred from homology"/>
<dbReference type="PROSITE" id="PS00022">
    <property type="entry name" value="EGF_1"/>
    <property type="match status" value="1"/>
</dbReference>
<protein>
    <submittedName>
        <fullName evidence="18">Pro-neuregulin-2, membrane-bound isoform-like</fullName>
    </submittedName>
</protein>
<feature type="compositionally biased region" description="Basic and acidic residues" evidence="15">
    <location>
        <begin position="11"/>
        <end position="39"/>
    </location>
</feature>
<dbReference type="GO" id="GO:0035556">
    <property type="term" value="P:intracellular signal transduction"/>
    <property type="evidence" value="ECO:0007669"/>
    <property type="project" value="TreeGrafter"/>
</dbReference>
<dbReference type="GO" id="GO:0005886">
    <property type="term" value="C:plasma membrane"/>
    <property type="evidence" value="ECO:0007669"/>
    <property type="project" value="UniProtKB-SubCell"/>
</dbReference>
<evidence type="ECO:0000256" key="7">
    <source>
        <dbReference type="ARBA" id="ARBA00022692"/>
    </source>
</evidence>
<dbReference type="Proteomes" id="UP000472262">
    <property type="component" value="Unassembled WGS sequence"/>
</dbReference>
<dbReference type="Gene3D" id="2.10.25.10">
    <property type="entry name" value="Laminin"/>
    <property type="match status" value="1"/>
</dbReference>
<organism evidence="18 19">
    <name type="scientific">Sinocyclocheilus grahami</name>
    <name type="common">Dianchi golden-line fish</name>
    <name type="synonym">Barbus grahami</name>
    <dbReference type="NCBI Taxonomy" id="75366"/>
    <lineage>
        <taxon>Eukaryota</taxon>
        <taxon>Metazoa</taxon>
        <taxon>Chordata</taxon>
        <taxon>Craniata</taxon>
        <taxon>Vertebrata</taxon>
        <taxon>Euteleostomi</taxon>
        <taxon>Actinopterygii</taxon>
        <taxon>Neopterygii</taxon>
        <taxon>Teleostei</taxon>
        <taxon>Ostariophysi</taxon>
        <taxon>Cypriniformes</taxon>
        <taxon>Cyprinidae</taxon>
        <taxon>Cyprininae</taxon>
        <taxon>Sinocyclocheilus</taxon>
    </lineage>
</organism>